<dbReference type="InterPro" id="IPR051369">
    <property type="entry name" value="GST_Theta"/>
</dbReference>
<organism evidence="7 8">
    <name type="scientific">Stichopus japonicus</name>
    <name type="common">Sea cucumber</name>
    <dbReference type="NCBI Taxonomy" id="307972"/>
    <lineage>
        <taxon>Eukaryota</taxon>
        <taxon>Metazoa</taxon>
        <taxon>Echinodermata</taxon>
        <taxon>Eleutherozoa</taxon>
        <taxon>Echinozoa</taxon>
        <taxon>Holothuroidea</taxon>
        <taxon>Aspidochirotacea</taxon>
        <taxon>Aspidochirotida</taxon>
        <taxon>Stichopodidae</taxon>
        <taxon>Apostichopus</taxon>
    </lineage>
</organism>
<evidence type="ECO:0000256" key="4">
    <source>
        <dbReference type="ARBA" id="ARBA00047960"/>
    </source>
</evidence>
<evidence type="ECO:0000259" key="5">
    <source>
        <dbReference type="PROSITE" id="PS50404"/>
    </source>
</evidence>
<name>A0A2G8L8B4_STIJA</name>
<dbReference type="Proteomes" id="UP000230750">
    <property type="component" value="Unassembled WGS sequence"/>
</dbReference>
<protein>
    <submittedName>
        <fullName evidence="7">Putative glutathione S-transferase theta-1</fullName>
    </submittedName>
</protein>
<dbReference type="SFLD" id="SFLDS00019">
    <property type="entry name" value="Glutathione_Transferase_(cytos"/>
    <property type="match status" value="1"/>
</dbReference>
<accession>A0A2G8L8B4</accession>
<evidence type="ECO:0000313" key="7">
    <source>
        <dbReference type="EMBL" id="PIK56494.1"/>
    </source>
</evidence>
<comment type="caution">
    <text evidence="7">The sequence shown here is derived from an EMBL/GenBank/DDBJ whole genome shotgun (WGS) entry which is preliminary data.</text>
</comment>
<evidence type="ECO:0000259" key="6">
    <source>
        <dbReference type="PROSITE" id="PS50405"/>
    </source>
</evidence>
<dbReference type="Gene3D" id="1.20.1050.10">
    <property type="match status" value="1"/>
</dbReference>
<dbReference type="AlphaFoldDB" id="A0A2G8L8B4"/>
<dbReference type="InterPro" id="IPR036282">
    <property type="entry name" value="Glutathione-S-Trfase_C_sf"/>
</dbReference>
<keyword evidence="3" id="KW-0963">Cytoplasm</keyword>
<dbReference type="SFLD" id="SFLDG00358">
    <property type="entry name" value="Main_(cytGST)"/>
    <property type="match status" value="1"/>
</dbReference>
<dbReference type="PROSITE" id="PS50404">
    <property type="entry name" value="GST_NTER"/>
    <property type="match status" value="1"/>
</dbReference>
<keyword evidence="8" id="KW-1185">Reference proteome</keyword>
<dbReference type="GO" id="GO:0004364">
    <property type="term" value="F:glutathione transferase activity"/>
    <property type="evidence" value="ECO:0007669"/>
    <property type="project" value="UniProtKB-EC"/>
</dbReference>
<dbReference type="SUPFAM" id="SSF47616">
    <property type="entry name" value="GST C-terminal domain-like"/>
    <property type="match status" value="1"/>
</dbReference>
<comment type="subcellular location">
    <subcellularLocation>
        <location evidence="1">Cytoplasm</location>
    </subcellularLocation>
</comment>
<keyword evidence="7" id="KW-0808">Transferase</keyword>
<evidence type="ECO:0000256" key="1">
    <source>
        <dbReference type="ARBA" id="ARBA00004496"/>
    </source>
</evidence>
<dbReference type="Gene3D" id="3.40.30.10">
    <property type="entry name" value="Glutaredoxin"/>
    <property type="match status" value="1"/>
</dbReference>
<dbReference type="STRING" id="307972.A0A2G8L8B4"/>
<dbReference type="CDD" id="cd03183">
    <property type="entry name" value="GST_C_Theta"/>
    <property type="match status" value="1"/>
</dbReference>
<evidence type="ECO:0000313" key="8">
    <source>
        <dbReference type="Proteomes" id="UP000230750"/>
    </source>
</evidence>
<comment type="catalytic activity">
    <reaction evidence="4">
        <text>RX + glutathione = an S-substituted glutathione + a halide anion + H(+)</text>
        <dbReference type="Rhea" id="RHEA:16437"/>
        <dbReference type="ChEBI" id="CHEBI:15378"/>
        <dbReference type="ChEBI" id="CHEBI:16042"/>
        <dbReference type="ChEBI" id="CHEBI:17792"/>
        <dbReference type="ChEBI" id="CHEBI:57925"/>
        <dbReference type="ChEBI" id="CHEBI:90779"/>
        <dbReference type="EC" id="2.5.1.18"/>
    </reaction>
</comment>
<reference evidence="7 8" key="1">
    <citation type="journal article" date="2017" name="PLoS Biol.">
        <title>The sea cucumber genome provides insights into morphological evolution and visceral regeneration.</title>
        <authorList>
            <person name="Zhang X."/>
            <person name="Sun L."/>
            <person name="Yuan J."/>
            <person name="Sun Y."/>
            <person name="Gao Y."/>
            <person name="Zhang L."/>
            <person name="Li S."/>
            <person name="Dai H."/>
            <person name="Hamel J.F."/>
            <person name="Liu C."/>
            <person name="Yu Y."/>
            <person name="Liu S."/>
            <person name="Lin W."/>
            <person name="Guo K."/>
            <person name="Jin S."/>
            <person name="Xu P."/>
            <person name="Storey K.B."/>
            <person name="Huan P."/>
            <person name="Zhang T."/>
            <person name="Zhou Y."/>
            <person name="Zhang J."/>
            <person name="Lin C."/>
            <person name="Li X."/>
            <person name="Xing L."/>
            <person name="Huo D."/>
            <person name="Sun M."/>
            <person name="Wang L."/>
            <person name="Mercier A."/>
            <person name="Li F."/>
            <person name="Yang H."/>
            <person name="Xiang J."/>
        </authorList>
    </citation>
    <scope>NUCLEOTIDE SEQUENCE [LARGE SCALE GENOMIC DNA]</scope>
    <source>
        <strain evidence="7">Shaxun</strain>
        <tissue evidence="7">Muscle</tissue>
    </source>
</reference>
<dbReference type="InterPro" id="IPR004046">
    <property type="entry name" value="GST_C"/>
</dbReference>
<dbReference type="InterPro" id="IPR036249">
    <property type="entry name" value="Thioredoxin-like_sf"/>
</dbReference>
<evidence type="ECO:0000256" key="3">
    <source>
        <dbReference type="ARBA" id="ARBA00022490"/>
    </source>
</evidence>
<sequence>ENRTAEFAEINPRKKLPALKDGDFNLSESVAMVRYIANKYRDQIADHWYPKDLKQRARVDEYLEYQHLGTRLHYSLLFIHELTAMRTGQTPDTKQTAKLETNMKKITHIVQKTFLGDNKFLCGDEITIADIFAVHEILQIVGTGHDPVTDNPKLAAWMERVSHKLNPHFAETLVEIYAMGGKEIPPQLKSKY</sequence>
<dbReference type="PROSITE" id="PS50405">
    <property type="entry name" value="GST_CTER"/>
    <property type="match status" value="1"/>
</dbReference>
<dbReference type="Pfam" id="PF02798">
    <property type="entry name" value="GST_N"/>
    <property type="match status" value="1"/>
</dbReference>
<feature type="domain" description="GST N-terminal" evidence="5">
    <location>
        <begin position="1"/>
        <end position="44"/>
    </location>
</feature>
<dbReference type="GO" id="GO:0006749">
    <property type="term" value="P:glutathione metabolic process"/>
    <property type="evidence" value="ECO:0007669"/>
    <property type="project" value="TreeGrafter"/>
</dbReference>
<dbReference type="PANTHER" id="PTHR43917">
    <property type="match status" value="1"/>
</dbReference>
<dbReference type="InterPro" id="IPR040079">
    <property type="entry name" value="Glutathione_S-Trfase"/>
</dbReference>
<dbReference type="OrthoDB" id="422574at2759"/>
<comment type="similarity">
    <text evidence="2">Belongs to the GST superfamily. Theta family.</text>
</comment>
<proteinExistence type="inferred from homology"/>
<dbReference type="EMBL" id="MRZV01000174">
    <property type="protein sequence ID" value="PIK56494.1"/>
    <property type="molecule type" value="Genomic_DNA"/>
</dbReference>
<dbReference type="Pfam" id="PF00043">
    <property type="entry name" value="GST_C"/>
    <property type="match status" value="1"/>
</dbReference>
<dbReference type="InterPro" id="IPR010987">
    <property type="entry name" value="Glutathione-S-Trfase_C-like"/>
</dbReference>
<feature type="non-terminal residue" evidence="7">
    <location>
        <position position="1"/>
    </location>
</feature>
<dbReference type="GO" id="GO:0005737">
    <property type="term" value="C:cytoplasm"/>
    <property type="evidence" value="ECO:0007669"/>
    <property type="project" value="UniProtKB-SubCell"/>
</dbReference>
<dbReference type="SUPFAM" id="SSF52833">
    <property type="entry name" value="Thioredoxin-like"/>
    <property type="match status" value="1"/>
</dbReference>
<gene>
    <name evidence="7" type="ORF">BSL78_06609</name>
</gene>
<dbReference type="PANTHER" id="PTHR43917:SF8">
    <property type="entry name" value="GH16740P-RELATED"/>
    <property type="match status" value="1"/>
</dbReference>
<evidence type="ECO:0000256" key="2">
    <source>
        <dbReference type="ARBA" id="ARBA00009899"/>
    </source>
</evidence>
<dbReference type="InterPro" id="IPR004045">
    <property type="entry name" value="Glutathione_S-Trfase_N"/>
</dbReference>
<feature type="domain" description="GST C-terminal" evidence="6">
    <location>
        <begin position="52"/>
        <end position="188"/>
    </location>
</feature>
<dbReference type="InterPro" id="IPR040077">
    <property type="entry name" value="GST_C_Theta"/>
</dbReference>